<reference evidence="1" key="2">
    <citation type="journal article" date="2015" name="Fish Shellfish Immunol.">
        <title>Early steps in the European eel (Anguilla anguilla)-Vibrio vulnificus interaction in the gills: Role of the RtxA13 toxin.</title>
        <authorList>
            <person name="Callol A."/>
            <person name="Pajuelo D."/>
            <person name="Ebbesson L."/>
            <person name="Teles M."/>
            <person name="MacKenzie S."/>
            <person name="Amaro C."/>
        </authorList>
    </citation>
    <scope>NUCLEOTIDE SEQUENCE</scope>
</reference>
<dbReference type="AlphaFoldDB" id="A0A0E9TGJ8"/>
<name>A0A0E9TGJ8_ANGAN</name>
<dbReference type="EMBL" id="GBXM01055798">
    <property type="protein sequence ID" value="JAH52779.1"/>
    <property type="molecule type" value="Transcribed_RNA"/>
</dbReference>
<sequence>MRSNETLFNSIQSPRKRPNCQKCENHNSLLNTWPHGGMVLHLCHNSL</sequence>
<protein>
    <submittedName>
        <fullName evidence="1">Uncharacterized protein</fullName>
    </submittedName>
</protein>
<evidence type="ECO:0000313" key="1">
    <source>
        <dbReference type="EMBL" id="JAH52779.1"/>
    </source>
</evidence>
<proteinExistence type="predicted"/>
<reference evidence="1" key="1">
    <citation type="submission" date="2014-11" db="EMBL/GenBank/DDBJ databases">
        <authorList>
            <person name="Amaro Gonzalez C."/>
        </authorList>
    </citation>
    <scope>NUCLEOTIDE SEQUENCE</scope>
</reference>
<accession>A0A0E9TGJ8</accession>
<organism evidence="1">
    <name type="scientific">Anguilla anguilla</name>
    <name type="common">European freshwater eel</name>
    <name type="synonym">Muraena anguilla</name>
    <dbReference type="NCBI Taxonomy" id="7936"/>
    <lineage>
        <taxon>Eukaryota</taxon>
        <taxon>Metazoa</taxon>
        <taxon>Chordata</taxon>
        <taxon>Craniata</taxon>
        <taxon>Vertebrata</taxon>
        <taxon>Euteleostomi</taxon>
        <taxon>Actinopterygii</taxon>
        <taxon>Neopterygii</taxon>
        <taxon>Teleostei</taxon>
        <taxon>Anguilliformes</taxon>
        <taxon>Anguillidae</taxon>
        <taxon>Anguilla</taxon>
    </lineage>
</organism>